<dbReference type="EC" id="3.2.1.-" evidence="5"/>
<keyword evidence="6" id="KW-1185">Reference proteome</keyword>
<dbReference type="Gene3D" id="2.160.20.10">
    <property type="entry name" value="Single-stranded right-handed beta-helix, Pectin lyase-like"/>
    <property type="match status" value="1"/>
</dbReference>
<dbReference type="PANTHER" id="PTHR31339">
    <property type="entry name" value="PECTIN LYASE-RELATED"/>
    <property type="match status" value="1"/>
</dbReference>
<protein>
    <submittedName>
        <fullName evidence="5">Glycoside hydrolase family 28</fullName>
        <ecNumber evidence="5">3.2.1.-</ecNumber>
    </submittedName>
</protein>
<dbReference type="InterPro" id="IPR012334">
    <property type="entry name" value="Pectin_lyas_fold"/>
</dbReference>
<reference evidence="5 6" key="1">
    <citation type="journal article" date="2013" name="Mar. Genomics">
        <title>Expression of sulfatases in Rhodopirellula baltica and the diversity of sulfatases in the genus Rhodopirellula.</title>
        <authorList>
            <person name="Wegner C.E."/>
            <person name="Richter-Heitmann T."/>
            <person name="Klindworth A."/>
            <person name="Klockow C."/>
            <person name="Richter M."/>
            <person name="Achstetter T."/>
            <person name="Glockner F.O."/>
            <person name="Harder J."/>
        </authorList>
    </citation>
    <scope>NUCLEOTIDE SEQUENCE [LARGE SCALE GENOMIC DNA]</scope>
    <source>
        <strain evidence="5 6">SM1</strain>
    </source>
</reference>
<evidence type="ECO:0000256" key="2">
    <source>
        <dbReference type="ARBA" id="ARBA00022801"/>
    </source>
</evidence>
<comment type="caution">
    <text evidence="5">The sequence shown here is derived from an EMBL/GenBank/DDBJ whole genome shotgun (WGS) entry which is preliminary data.</text>
</comment>
<comment type="similarity">
    <text evidence="1 4">Belongs to the glycosyl hydrolase 28 family.</text>
</comment>
<dbReference type="SUPFAM" id="SSF51126">
    <property type="entry name" value="Pectin lyase-like"/>
    <property type="match status" value="1"/>
</dbReference>
<evidence type="ECO:0000313" key="5">
    <source>
        <dbReference type="EMBL" id="EMI16862.1"/>
    </source>
</evidence>
<dbReference type="AlphaFoldDB" id="M5RNA1"/>
<dbReference type="InterPro" id="IPR000743">
    <property type="entry name" value="Glyco_hydro_28"/>
</dbReference>
<keyword evidence="3 4" id="KW-0326">Glycosidase</keyword>
<sequence>MRMESCEDITFSGVTYKRPAFWGLHLIDCKNIHFNAVTVRFRNNNYNNDGLDLDGCENVLIENCNLSTGDDAICLKSSLNPCRNIVVRACRADSNTAAVKFGTSSRGGFINISITNCYFHDCPMGAIKLQSVDGGRLENVNISRIVMKDVGNPLFMRLGNRGTTYGEVRGKSPVGTLKNIRVSDLVAEVTVEDRVKAAEAVYKNLKVDTNPGVTDSEKSKAGAIMITGIPGHAIENVVLENIKISYPGHGTEEDAKRVVAEDIDRYPEQFFFGVLPAWGAYIRHAKNVEFKNVELTFRGDDARQQIVLDDVEGFVEH</sequence>
<evidence type="ECO:0000256" key="3">
    <source>
        <dbReference type="ARBA" id="ARBA00023295"/>
    </source>
</evidence>
<organism evidence="5 6">
    <name type="scientific">Rhodopirellula maiorica SM1</name>
    <dbReference type="NCBI Taxonomy" id="1265738"/>
    <lineage>
        <taxon>Bacteria</taxon>
        <taxon>Pseudomonadati</taxon>
        <taxon>Planctomycetota</taxon>
        <taxon>Planctomycetia</taxon>
        <taxon>Pirellulales</taxon>
        <taxon>Pirellulaceae</taxon>
        <taxon>Novipirellula</taxon>
    </lineage>
</organism>
<keyword evidence="2 4" id="KW-0378">Hydrolase</keyword>
<dbReference type="GO" id="GO:0005975">
    <property type="term" value="P:carbohydrate metabolic process"/>
    <property type="evidence" value="ECO:0007669"/>
    <property type="project" value="InterPro"/>
</dbReference>
<evidence type="ECO:0000256" key="1">
    <source>
        <dbReference type="ARBA" id="ARBA00008834"/>
    </source>
</evidence>
<gene>
    <name evidence="5" type="ORF">RMSM_06210</name>
</gene>
<dbReference type="PANTHER" id="PTHR31339:SF9">
    <property type="entry name" value="PLASMIN AND FIBRONECTIN-BINDING PROTEIN A"/>
    <property type="match status" value="1"/>
</dbReference>
<dbReference type="Proteomes" id="UP000011991">
    <property type="component" value="Unassembled WGS sequence"/>
</dbReference>
<name>M5RNA1_9BACT</name>
<dbReference type="PATRIC" id="fig|1265738.3.peg.6181"/>
<dbReference type="EMBL" id="ANOG01000900">
    <property type="protein sequence ID" value="EMI16862.1"/>
    <property type="molecule type" value="Genomic_DNA"/>
</dbReference>
<dbReference type="GO" id="GO:0004650">
    <property type="term" value="F:polygalacturonase activity"/>
    <property type="evidence" value="ECO:0007669"/>
    <property type="project" value="InterPro"/>
</dbReference>
<evidence type="ECO:0000256" key="4">
    <source>
        <dbReference type="RuleBase" id="RU361169"/>
    </source>
</evidence>
<accession>M5RNA1</accession>
<dbReference type="Pfam" id="PF00295">
    <property type="entry name" value="Glyco_hydro_28"/>
    <property type="match status" value="1"/>
</dbReference>
<dbReference type="InterPro" id="IPR011050">
    <property type="entry name" value="Pectin_lyase_fold/virulence"/>
</dbReference>
<dbReference type="InterPro" id="IPR051801">
    <property type="entry name" value="GH28_Enzymes"/>
</dbReference>
<evidence type="ECO:0000313" key="6">
    <source>
        <dbReference type="Proteomes" id="UP000011991"/>
    </source>
</evidence>
<proteinExistence type="inferred from homology"/>